<evidence type="ECO:0000313" key="8">
    <source>
        <dbReference type="Proteomes" id="UP001501265"/>
    </source>
</evidence>
<dbReference type="PRINTS" id="PR00502">
    <property type="entry name" value="NUDIXFAMILY"/>
</dbReference>
<evidence type="ECO:0000256" key="1">
    <source>
        <dbReference type="ARBA" id="ARBA00001946"/>
    </source>
</evidence>
<dbReference type="InterPro" id="IPR020084">
    <property type="entry name" value="NUDIX_hydrolase_CS"/>
</dbReference>
<comment type="caution">
    <text evidence="7">The sequence shown here is derived from an EMBL/GenBank/DDBJ whole genome shotgun (WGS) entry which is preliminary data.</text>
</comment>
<evidence type="ECO:0000256" key="3">
    <source>
        <dbReference type="ARBA" id="ARBA00022801"/>
    </source>
</evidence>
<dbReference type="SUPFAM" id="SSF55811">
    <property type="entry name" value="Nudix"/>
    <property type="match status" value="1"/>
</dbReference>
<dbReference type="InterPro" id="IPR015797">
    <property type="entry name" value="NUDIX_hydrolase-like_dom_sf"/>
</dbReference>
<proteinExistence type="inferred from homology"/>
<dbReference type="Proteomes" id="UP001501265">
    <property type="component" value="Unassembled WGS sequence"/>
</dbReference>
<keyword evidence="3 4" id="KW-0378">Hydrolase</keyword>
<evidence type="ECO:0000256" key="2">
    <source>
        <dbReference type="ARBA" id="ARBA00005582"/>
    </source>
</evidence>
<sequence>MPAPPPEPPAADGRDDLLVSFTPGAEDDPPGDAPLPLALTALWHGGEVAMVLDRYRGRWELPGGRIEAGETPRRAALRELREESGQEPGGPLRFVGFAGFLLGPARRAEYGALFTGRAPRRHPFEANDEIEALCWWDLRAPLPGRVSDIDARLARLVRRTVPPGPPFPS</sequence>
<evidence type="ECO:0000313" key="7">
    <source>
        <dbReference type="EMBL" id="GAA4800460.1"/>
    </source>
</evidence>
<evidence type="ECO:0000256" key="4">
    <source>
        <dbReference type="RuleBase" id="RU003476"/>
    </source>
</evidence>
<feature type="domain" description="Nudix hydrolase" evidence="6">
    <location>
        <begin position="29"/>
        <end position="159"/>
    </location>
</feature>
<dbReference type="RefSeq" id="WP_345620196.1">
    <property type="nucleotide sequence ID" value="NZ_BAABIG010000025.1"/>
</dbReference>
<dbReference type="PANTHER" id="PTHR43046:SF14">
    <property type="entry name" value="MUTT_NUDIX FAMILY PROTEIN"/>
    <property type="match status" value="1"/>
</dbReference>
<evidence type="ECO:0000259" key="6">
    <source>
        <dbReference type="PROSITE" id="PS51462"/>
    </source>
</evidence>
<dbReference type="InterPro" id="IPR000086">
    <property type="entry name" value="NUDIX_hydrolase_dom"/>
</dbReference>
<comment type="cofactor">
    <cofactor evidence="1">
        <name>Mg(2+)</name>
        <dbReference type="ChEBI" id="CHEBI:18420"/>
    </cofactor>
</comment>
<dbReference type="CDD" id="cd02883">
    <property type="entry name" value="NUDIX_Hydrolase"/>
    <property type="match status" value="1"/>
</dbReference>
<dbReference type="EMBL" id="BAABIG010000025">
    <property type="protein sequence ID" value="GAA4800460.1"/>
    <property type="molecule type" value="Genomic_DNA"/>
</dbReference>
<accession>A0ABP9BTW6</accession>
<comment type="similarity">
    <text evidence="2 4">Belongs to the Nudix hydrolase family.</text>
</comment>
<dbReference type="PROSITE" id="PS00893">
    <property type="entry name" value="NUDIX_BOX"/>
    <property type="match status" value="1"/>
</dbReference>
<reference evidence="8" key="1">
    <citation type="journal article" date="2019" name="Int. J. Syst. Evol. Microbiol.">
        <title>The Global Catalogue of Microorganisms (GCM) 10K type strain sequencing project: providing services to taxonomists for standard genome sequencing and annotation.</title>
        <authorList>
            <consortium name="The Broad Institute Genomics Platform"/>
            <consortium name="The Broad Institute Genome Sequencing Center for Infectious Disease"/>
            <person name="Wu L."/>
            <person name="Ma J."/>
        </authorList>
    </citation>
    <scope>NUCLEOTIDE SEQUENCE [LARGE SCALE GENOMIC DNA]</scope>
    <source>
        <strain evidence="8">JCM 18081</strain>
    </source>
</reference>
<dbReference type="PANTHER" id="PTHR43046">
    <property type="entry name" value="GDP-MANNOSE MANNOSYL HYDROLASE"/>
    <property type="match status" value="1"/>
</dbReference>
<keyword evidence="8" id="KW-1185">Reference proteome</keyword>
<protein>
    <recommendedName>
        <fullName evidence="6">Nudix hydrolase domain-containing protein</fullName>
    </recommendedName>
</protein>
<organism evidence="7 8">
    <name type="scientific">Streptomyces ziwulingensis</name>
    <dbReference type="NCBI Taxonomy" id="1045501"/>
    <lineage>
        <taxon>Bacteria</taxon>
        <taxon>Bacillati</taxon>
        <taxon>Actinomycetota</taxon>
        <taxon>Actinomycetes</taxon>
        <taxon>Kitasatosporales</taxon>
        <taxon>Streptomycetaceae</taxon>
        <taxon>Streptomyces</taxon>
    </lineage>
</organism>
<feature type="region of interest" description="Disordered" evidence="5">
    <location>
        <begin position="1"/>
        <end position="33"/>
    </location>
</feature>
<dbReference type="InterPro" id="IPR020476">
    <property type="entry name" value="Nudix_hydrolase"/>
</dbReference>
<dbReference type="PROSITE" id="PS51462">
    <property type="entry name" value="NUDIX"/>
    <property type="match status" value="1"/>
</dbReference>
<name>A0ABP9BTW6_9ACTN</name>
<dbReference type="Gene3D" id="3.90.79.10">
    <property type="entry name" value="Nucleoside Triphosphate Pyrophosphohydrolase"/>
    <property type="match status" value="1"/>
</dbReference>
<gene>
    <name evidence="7" type="ORF">GCM10023220_31170</name>
</gene>
<dbReference type="Pfam" id="PF00293">
    <property type="entry name" value="NUDIX"/>
    <property type="match status" value="1"/>
</dbReference>
<evidence type="ECO:0000256" key="5">
    <source>
        <dbReference type="SAM" id="MobiDB-lite"/>
    </source>
</evidence>